<keyword evidence="4" id="KW-0728">SH3 domain</keyword>
<evidence type="ECO:0000256" key="2">
    <source>
        <dbReference type="ARBA" id="ARBA00004687"/>
    </source>
</evidence>
<proteinExistence type="inferred from homology"/>
<protein>
    <recommendedName>
        <fullName evidence="17">SH3 domain-containing protein</fullName>
    </recommendedName>
</protein>
<evidence type="ECO:0000256" key="4">
    <source>
        <dbReference type="ARBA" id="ARBA00022443"/>
    </source>
</evidence>
<evidence type="ECO:0000256" key="9">
    <source>
        <dbReference type="ARBA" id="ARBA00023136"/>
    </source>
</evidence>
<evidence type="ECO:0000259" key="13">
    <source>
        <dbReference type="Pfam" id="PF00018"/>
    </source>
</evidence>
<dbReference type="Gene3D" id="2.30.30.40">
    <property type="entry name" value="SH3 Domains"/>
    <property type="match status" value="1"/>
</dbReference>
<keyword evidence="10" id="KW-0325">Glycoprotein</keyword>
<name>A0A7J6N3H0_PERCH</name>
<evidence type="ECO:0000256" key="3">
    <source>
        <dbReference type="ARBA" id="ARBA00005316"/>
    </source>
</evidence>
<evidence type="ECO:0000256" key="10">
    <source>
        <dbReference type="ARBA" id="ARBA00023180"/>
    </source>
</evidence>
<dbReference type="GO" id="GO:0016255">
    <property type="term" value="P:attachment of GPI anchor to protein"/>
    <property type="evidence" value="ECO:0007669"/>
    <property type="project" value="InterPro"/>
</dbReference>
<keyword evidence="9 12" id="KW-0472">Membrane</keyword>
<gene>
    <name evidence="15" type="ORF">FOL47_005396</name>
</gene>
<feature type="domain" description="SH3" evidence="13">
    <location>
        <begin position="494"/>
        <end position="530"/>
    </location>
</feature>
<evidence type="ECO:0000256" key="1">
    <source>
        <dbReference type="ARBA" id="ARBA00004477"/>
    </source>
</evidence>
<evidence type="ECO:0000256" key="8">
    <source>
        <dbReference type="ARBA" id="ARBA00022989"/>
    </source>
</evidence>
<organism evidence="15 16">
    <name type="scientific">Perkinsus chesapeaki</name>
    <name type="common">Clam parasite</name>
    <name type="synonym">Perkinsus andrewsi</name>
    <dbReference type="NCBI Taxonomy" id="330153"/>
    <lineage>
        <taxon>Eukaryota</taxon>
        <taxon>Sar</taxon>
        <taxon>Alveolata</taxon>
        <taxon>Perkinsozoa</taxon>
        <taxon>Perkinsea</taxon>
        <taxon>Perkinsida</taxon>
        <taxon>Perkinsidae</taxon>
        <taxon>Perkinsus</taxon>
    </lineage>
</organism>
<comment type="similarity">
    <text evidence="3">Belongs to the PIGS family.</text>
</comment>
<evidence type="ECO:0000256" key="5">
    <source>
        <dbReference type="ARBA" id="ARBA00022502"/>
    </source>
</evidence>
<reference evidence="15 16" key="1">
    <citation type="submission" date="2020-04" db="EMBL/GenBank/DDBJ databases">
        <title>Perkinsus chesapeaki whole genome sequence.</title>
        <authorList>
            <person name="Bogema D.R."/>
        </authorList>
    </citation>
    <scope>NUCLEOTIDE SEQUENCE [LARGE SCALE GENOMIC DNA]</scope>
    <source>
        <strain evidence="15">ATCC PRA-425</strain>
    </source>
</reference>
<dbReference type="InterPro" id="IPR019540">
    <property type="entry name" value="PtdIno-glycan_biosynth_class_S"/>
</dbReference>
<dbReference type="Proteomes" id="UP000591131">
    <property type="component" value="Unassembled WGS sequence"/>
</dbReference>
<dbReference type="GO" id="GO:0006506">
    <property type="term" value="P:GPI anchor biosynthetic process"/>
    <property type="evidence" value="ECO:0007669"/>
    <property type="project" value="UniProtKB-UniPathway"/>
</dbReference>
<dbReference type="PANTHER" id="PTHR21072">
    <property type="entry name" value="GPI TRANSAMIDASE COMPONENT PIG-S"/>
    <property type="match status" value="1"/>
</dbReference>
<dbReference type="Pfam" id="PF23162">
    <property type="entry name" value="AEP_C962R"/>
    <property type="match status" value="1"/>
</dbReference>
<dbReference type="Pfam" id="PF00018">
    <property type="entry name" value="SH3_1"/>
    <property type="match status" value="1"/>
</dbReference>
<dbReference type="SUPFAM" id="SSF50044">
    <property type="entry name" value="SH3-domain"/>
    <property type="match status" value="1"/>
</dbReference>
<dbReference type="UniPathway" id="UPA00196"/>
<dbReference type="PANTHER" id="PTHR21072:SF13">
    <property type="entry name" value="GPI TRANSAMIDASE COMPONENT PIG-S"/>
    <property type="match status" value="1"/>
</dbReference>
<comment type="caution">
    <text evidence="15">The sequence shown here is derived from an EMBL/GenBank/DDBJ whole genome shotgun (WGS) entry which is preliminary data.</text>
</comment>
<evidence type="ECO:0000256" key="11">
    <source>
        <dbReference type="SAM" id="MobiDB-lite"/>
    </source>
</evidence>
<keyword evidence="16" id="KW-1185">Reference proteome</keyword>
<dbReference type="GO" id="GO:0042765">
    <property type="term" value="C:GPI-anchor transamidase complex"/>
    <property type="evidence" value="ECO:0007669"/>
    <property type="project" value="InterPro"/>
</dbReference>
<evidence type="ECO:0000259" key="14">
    <source>
        <dbReference type="Pfam" id="PF23162"/>
    </source>
</evidence>
<dbReference type="OrthoDB" id="10255964at2759"/>
<evidence type="ECO:0000256" key="7">
    <source>
        <dbReference type="ARBA" id="ARBA00022824"/>
    </source>
</evidence>
<sequence length="1020" mass="113627">MDYIKIQLRSSLREDRANEILANVDEGILEQISSFLRDAEIAEDKHATHCNYGSVAAWYSSTNKFRFQHTQLQQLYEYIAILYGWGIPMFLTERQDENFNLVLDIDIKLGAQMTWEHCAIAEKAIIDKDGGTRFFEFIMKNLCPVFPGEKQKHIDAALFSASGYSRDSGSHKVSLHVVFPNIIVDRKRAPKIRTDKESSSRRYGRLWSASLEDDQSYDPFIAQLSHELLKFSPENRFRNVIDETSLIGRFGNRLCFCDKASRPPLVKPEGRPLKPVGLLRYSRNRQSIRWLSGKLTEAGWVRISSCRSMDGTLPKLTPWDPPHATASRVTRTGPGGSCVDVNPQNQDAFRSRRSHLRGEAGTGSTAAAGRMTESARFELDDPVSGEQFKAWLTGFDGGKWDEHIETRSISWRPSSNQGFIQYYPERRVIDVMAVDDTWLGLLTDLVAGSTSKLKARRVETDGSNDLPAEATATASAGVQVEDDGDEDMLEIKEALEDYAKSSDDEVELKAGELVRVMEVDPSGWTKARHHQRFAAQLAYAAVILASAIAWAWLQSVERAPLPDVDLNGDSTARWPIVSVCVCSLDDSLAEFAAPRLEGPFEATVSAECFSGRHTTALKAAGCNRDSHSSSCLAALRTVASNFSAKSNVLSDGLLYHIFAYSSPSGQPPKRPSVMENFAIVDVRDHKFGVDWVYNTVWFPNRPAGFHEKVASALSNPRQQLSFLLVSDVHNSARAHWDFLHSVYDAYMRPLIESRLGLLLDLDVDSQVVHGARLPGRTPKSGGAIQDIRLRSTKQLRELLTEASRLAAYLAPENTTVSVGPAEKSSVAIPGWGVVAFIPTADDYGFAAGMWHAHFRAWLGLEPTSPCDESSGWLCSDPINGVTVPELFEIAREAVIYFRSATRSSLKQLRDLVDSLPQVAVSKEIAERASKASEWISVDLVEIEQMESALAVSRRSYEESTEVLYDDSISARSYFSQEFTLAVYLPIAAPLLIPILVNFFHELRLWRKSRGMADAGHEKIE</sequence>
<accession>A0A7J6N3H0</accession>
<feature type="region of interest" description="Disordered" evidence="11">
    <location>
        <begin position="314"/>
        <end position="344"/>
    </location>
</feature>
<dbReference type="InterPro" id="IPR056443">
    <property type="entry name" value="AEP_C962R"/>
</dbReference>
<dbReference type="EMBL" id="JAAPAO010000003">
    <property type="protein sequence ID" value="KAF4678117.1"/>
    <property type="molecule type" value="Genomic_DNA"/>
</dbReference>
<keyword evidence="5" id="KW-0337">GPI-anchor biosynthesis</keyword>
<keyword evidence="8 12" id="KW-1133">Transmembrane helix</keyword>
<dbReference type="Pfam" id="PF10510">
    <property type="entry name" value="PIG-S"/>
    <property type="match status" value="1"/>
</dbReference>
<evidence type="ECO:0000256" key="12">
    <source>
        <dbReference type="SAM" id="Phobius"/>
    </source>
</evidence>
<dbReference type="InterPro" id="IPR001452">
    <property type="entry name" value="SH3_domain"/>
</dbReference>
<evidence type="ECO:0000313" key="16">
    <source>
        <dbReference type="Proteomes" id="UP000591131"/>
    </source>
</evidence>
<comment type="pathway">
    <text evidence="2">Glycolipid biosynthesis; glycosylphosphatidylinositol-anchor biosynthesis.</text>
</comment>
<evidence type="ECO:0008006" key="17">
    <source>
        <dbReference type="Google" id="ProtNLM"/>
    </source>
</evidence>
<evidence type="ECO:0000313" key="15">
    <source>
        <dbReference type="EMBL" id="KAF4678117.1"/>
    </source>
</evidence>
<feature type="domain" description="C962R-like N-terminal AEP" evidence="14">
    <location>
        <begin position="62"/>
        <end position="191"/>
    </location>
</feature>
<dbReference type="InterPro" id="IPR036028">
    <property type="entry name" value="SH3-like_dom_sf"/>
</dbReference>
<dbReference type="AlphaFoldDB" id="A0A7J6N3H0"/>
<keyword evidence="7" id="KW-0256">Endoplasmic reticulum</keyword>
<keyword evidence="6 12" id="KW-0812">Transmembrane</keyword>
<feature type="transmembrane region" description="Helical" evidence="12">
    <location>
        <begin position="980"/>
        <end position="999"/>
    </location>
</feature>
<evidence type="ECO:0000256" key="6">
    <source>
        <dbReference type="ARBA" id="ARBA00022692"/>
    </source>
</evidence>
<comment type="subcellular location">
    <subcellularLocation>
        <location evidence="1">Endoplasmic reticulum membrane</location>
        <topology evidence="1">Multi-pass membrane protein</topology>
    </subcellularLocation>
</comment>